<dbReference type="PANTHER" id="PTHR12577">
    <property type="entry name" value="DACHSHUND"/>
    <property type="match status" value="1"/>
</dbReference>
<evidence type="ECO:0000313" key="3">
    <source>
        <dbReference type="EMBL" id="KAK3876390.1"/>
    </source>
</evidence>
<keyword evidence="4" id="KW-1185">Reference proteome</keyword>
<sequence>MFNIRIDVSLSIHPIREDRNRADRMLGLEREEQLDRPISPHKTNGYGEGDALNLSSKSDSRDDLSDAPTPRDDRDDKDDILSDGDDLDDKNDLSDREDFDYQDRPSLHYNNNNNNNNISTTNNNPLTSTATSISVAGGGVVALASGVGNLLSGNISSSSSSSSSVATPTTSQSSALLPVGEDRLPPGLSGLAGLSMGGGPEGATAPHHPPLSSLENLLGNIQNLLKVAAESVRHEEKQWIREKEHLQLEFQRQKEMRERLEKQLMEDEKVKLLYLRKLKKEKRARRRLEEELTEKLKRLSQYEPNAKEILRAAAESLAKEGVNNAAVAAAAAAAAAAASGGSSGQNENPRLSPKTHQPQQQQQEIQDVRTSQSGEWPLPCPALAPVLAPVLLQYPVFHFPPPHTPAS</sequence>
<feature type="region of interest" description="Disordered" evidence="2">
    <location>
        <begin position="24"/>
        <end position="123"/>
    </location>
</feature>
<dbReference type="GO" id="GO:0000981">
    <property type="term" value="F:DNA-binding transcription factor activity, RNA polymerase II-specific"/>
    <property type="evidence" value="ECO:0007669"/>
    <property type="project" value="TreeGrafter"/>
</dbReference>
<feature type="coiled-coil region" evidence="1">
    <location>
        <begin position="243"/>
        <end position="298"/>
    </location>
</feature>
<protein>
    <recommendedName>
        <fullName evidence="5">Dachshund</fullName>
    </recommendedName>
</protein>
<feature type="compositionally biased region" description="Basic and acidic residues" evidence="2">
    <location>
        <begin position="58"/>
        <end position="80"/>
    </location>
</feature>
<dbReference type="PANTHER" id="PTHR12577:SF6">
    <property type="entry name" value="DACHSHUND, ISOFORM B"/>
    <property type="match status" value="1"/>
</dbReference>
<feature type="compositionally biased region" description="Low complexity" evidence="2">
    <location>
        <begin position="110"/>
        <end position="123"/>
    </location>
</feature>
<dbReference type="GO" id="GO:0005634">
    <property type="term" value="C:nucleus"/>
    <property type="evidence" value="ECO:0007669"/>
    <property type="project" value="TreeGrafter"/>
</dbReference>
<feature type="region of interest" description="Disordered" evidence="2">
    <location>
        <begin position="339"/>
        <end position="376"/>
    </location>
</feature>
<dbReference type="AlphaFoldDB" id="A0AAE1FLF6"/>
<feature type="region of interest" description="Disordered" evidence="2">
    <location>
        <begin position="155"/>
        <end position="211"/>
    </location>
</feature>
<dbReference type="Proteomes" id="UP001286313">
    <property type="component" value="Unassembled WGS sequence"/>
</dbReference>
<evidence type="ECO:0008006" key="5">
    <source>
        <dbReference type="Google" id="ProtNLM"/>
    </source>
</evidence>
<evidence type="ECO:0000256" key="1">
    <source>
        <dbReference type="SAM" id="Coils"/>
    </source>
</evidence>
<proteinExistence type="predicted"/>
<name>A0AAE1FLF6_PETCI</name>
<gene>
    <name evidence="3" type="ORF">Pcinc_018823</name>
</gene>
<evidence type="ECO:0000256" key="2">
    <source>
        <dbReference type="SAM" id="MobiDB-lite"/>
    </source>
</evidence>
<feature type="compositionally biased region" description="Low complexity" evidence="2">
    <location>
        <begin position="155"/>
        <end position="174"/>
    </location>
</feature>
<reference evidence="3" key="1">
    <citation type="submission" date="2023-10" db="EMBL/GenBank/DDBJ databases">
        <title>Genome assemblies of two species of porcelain crab, Petrolisthes cinctipes and Petrolisthes manimaculis (Anomura: Porcellanidae).</title>
        <authorList>
            <person name="Angst P."/>
        </authorList>
    </citation>
    <scope>NUCLEOTIDE SEQUENCE</scope>
    <source>
        <strain evidence="3">PB745_01</strain>
        <tissue evidence="3">Gill</tissue>
    </source>
</reference>
<comment type="caution">
    <text evidence="3">The sequence shown here is derived from an EMBL/GenBank/DDBJ whole genome shotgun (WGS) entry which is preliminary data.</text>
</comment>
<feature type="compositionally biased region" description="Basic and acidic residues" evidence="2">
    <location>
        <begin position="90"/>
        <end position="106"/>
    </location>
</feature>
<evidence type="ECO:0000313" key="4">
    <source>
        <dbReference type="Proteomes" id="UP001286313"/>
    </source>
</evidence>
<feature type="compositionally biased region" description="Basic and acidic residues" evidence="2">
    <location>
        <begin position="24"/>
        <end position="35"/>
    </location>
</feature>
<accession>A0AAE1FLF6</accession>
<dbReference type="InterPro" id="IPR052417">
    <property type="entry name" value="Dachshund_domain"/>
</dbReference>
<dbReference type="GO" id="GO:0000978">
    <property type="term" value="F:RNA polymerase II cis-regulatory region sequence-specific DNA binding"/>
    <property type="evidence" value="ECO:0007669"/>
    <property type="project" value="TreeGrafter"/>
</dbReference>
<dbReference type="GO" id="GO:0005667">
    <property type="term" value="C:transcription regulator complex"/>
    <property type="evidence" value="ECO:0007669"/>
    <property type="project" value="TreeGrafter"/>
</dbReference>
<keyword evidence="1" id="KW-0175">Coiled coil</keyword>
<dbReference type="EMBL" id="JAWQEG010001829">
    <property type="protein sequence ID" value="KAK3876390.1"/>
    <property type="molecule type" value="Genomic_DNA"/>
</dbReference>
<feature type="compositionally biased region" description="Low complexity" evidence="2">
    <location>
        <begin position="185"/>
        <end position="194"/>
    </location>
</feature>
<organism evidence="3 4">
    <name type="scientific">Petrolisthes cinctipes</name>
    <name type="common">Flat porcelain crab</name>
    <dbReference type="NCBI Taxonomy" id="88211"/>
    <lineage>
        <taxon>Eukaryota</taxon>
        <taxon>Metazoa</taxon>
        <taxon>Ecdysozoa</taxon>
        <taxon>Arthropoda</taxon>
        <taxon>Crustacea</taxon>
        <taxon>Multicrustacea</taxon>
        <taxon>Malacostraca</taxon>
        <taxon>Eumalacostraca</taxon>
        <taxon>Eucarida</taxon>
        <taxon>Decapoda</taxon>
        <taxon>Pleocyemata</taxon>
        <taxon>Anomura</taxon>
        <taxon>Galatheoidea</taxon>
        <taxon>Porcellanidae</taxon>
        <taxon>Petrolisthes</taxon>
    </lineage>
</organism>